<keyword evidence="3" id="KW-1185">Reference proteome</keyword>
<organism evidence="2 3">
    <name type="scientific">Olleya namhaensis</name>
    <dbReference type="NCBI Taxonomy" id="1144750"/>
    <lineage>
        <taxon>Bacteria</taxon>
        <taxon>Pseudomonadati</taxon>
        <taxon>Bacteroidota</taxon>
        <taxon>Flavobacteriia</taxon>
        <taxon>Flavobacteriales</taxon>
        <taxon>Flavobacteriaceae</taxon>
    </lineage>
</organism>
<dbReference type="Proteomes" id="UP000199559">
    <property type="component" value="Unassembled WGS sequence"/>
</dbReference>
<dbReference type="RefSeq" id="WP_090838590.1">
    <property type="nucleotide sequence ID" value="NZ_FORM01000003.1"/>
</dbReference>
<dbReference type="Pfam" id="PF01713">
    <property type="entry name" value="Smr"/>
    <property type="match status" value="1"/>
</dbReference>
<dbReference type="Gene3D" id="3.30.1370.110">
    <property type="match status" value="1"/>
</dbReference>
<sequence length="187" mass="21346">MNLKIGDVVDVLDDALSGTIIAIVSNTVTIETDEGFELEFKPSELVKTKSATLRNNVFNSASLQQVLSEKTEKKRHSTTKVKAKERYEPTMEVDLHLHKLVDHERGMTNYDKLTIQLDTARHKLEFAIKKRLQKIVFIHGVGEGVLKMELETLFSRYDNVKYYEADYKKYGLGATEVYIMQNASTTN</sequence>
<evidence type="ECO:0000313" key="3">
    <source>
        <dbReference type="Proteomes" id="UP000199559"/>
    </source>
</evidence>
<accession>A0A1I3ME60</accession>
<proteinExistence type="predicted"/>
<gene>
    <name evidence="2" type="ORF">SAMN05443431_103123</name>
</gene>
<dbReference type="STRING" id="1144750.SAMN05443431_103123"/>
<reference evidence="3" key="1">
    <citation type="submission" date="2016-10" db="EMBL/GenBank/DDBJ databases">
        <authorList>
            <person name="Varghese N."/>
            <person name="Submissions S."/>
        </authorList>
    </citation>
    <scope>NUCLEOTIDE SEQUENCE [LARGE SCALE GENOMIC DNA]</scope>
    <source>
        <strain evidence="3">DSM 28881</strain>
    </source>
</reference>
<dbReference type="EMBL" id="FORM01000003">
    <property type="protein sequence ID" value="SFI95319.1"/>
    <property type="molecule type" value="Genomic_DNA"/>
</dbReference>
<feature type="domain" description="Smr" evidence="1">
    <location>
        <begin position="122"/>
        <end position="179"/>
    </location>
</feature>
<name>A0A1I3ME60_9FLAO</name>
<protein>
    <recommendedName>
        <fullName evidence="1">Smr domain-containing protein</fullName>
    </recommendedName>
</protein>
<dbReference type="InterPro" id="IPR036063">
    <property type="entry name" value="Smr_dom_sf"/>
</dbReference>
<dbReference type="AlphaFoldDB" id="A0A1I3ME60"/>
<evidence type="ECO:0000313" key="2">
    <source>
        <dbReference type="EMBL" id="SFI95319.1"/>
    </source>
</evidence>
<dbReference type="InterPro" id="IPR002625">
    <property type="entry name" value="Smr_dom"/>
</dbReference>
<evidence type="ECO:0000259" key="1">
    <source>
        <dbReference type="Pfam" id="PF01713"/>
    </source>
</evidence>